<dbReference type="FunFam" id="1.10.8.60:FF:000030">
    <property type="entry name" value="replication factor C subunit 3"/>
    <property type="match status" value="1"/>
</dbReference>
<feature type="compositionally biased region" description="Basic and acidic residues" evidence="1">
    <location>
        <begin position="19"/>
        <end position="37"/>
    </location>
</feature>
<dbReference type="Proteomes" id="UP000515121">
    <property type="component" value="Unplaced"/>
</dbReference>
<dbReference type="InterPro" id="IPR027417">
    <property type="entry name" value="P-loop_NTPase"/>
</dbReference>
<sequence>MDTKKIDSGSLKEMFLQTEKPEEARQSQDLVAKEDNSKKQHEFTWAEKYQPKALKDFICHREIAEKVTAGDVNHFVIEGLPGIGKRTMALALLREHFGVDILETREEVLALDLESEHKRGPTSSIQIRVQASAKHIEINLSEPEKREYATEVALLVIKETQNALTKKPSMQHNLVNAKAIVFYQAEKISKNAQPQILKFLENSEGQYKVIFCCSEICKLQILKPVCRVIHLAPPPNKEIVGVLNFIAKQEDIELPHALAQTIAENSKHCLRQAIRSFEATWLADYPFKEGQSILTGWEDELAIMAKSIIEEQSLNVLFLARKKIINLMEHHICREFVLSTLVAELKKHVPDSQTQLDVESLYQQIPIEDFWGDKKLSYEGEVLGSRMRKCYRISFAAIEEFVAKFMSYYKHQKSTVCIKPDWCNSSKQ</sequence>
<dbReference type="InterPro" id="IPR050238">
    <property type="entry name" value="DNA_Rep/Repair_Clamp_Loader"/>
</dbReference>
<reference evidence="3" key="1">
    <citation type="submission" date="2025-08" db="UniProtKB">
        <authorList>
            <consortium name="RefSeq"/>
        </authorList>
    </citation>
    <scope>IDENTIFICATION</scope>
    <source>
        <tissue evidence="3">Fruit stalk</tissue>
    </source>
</reference>
<feature type="region of interest" description="Disordered" evidence="1">
    <location>
        <begin position="1"/>
        <end position="37"/>
    </location>
</feature>
<accession>A0A6P5WPN9</accession>
<dbReference type="Gene3D" id="1.10.8.60">
    <property type="match status" value="1"/>
</dbReference>
<name>A0A6P5WPN9_DURZI</name>
<dbReference type="PANTHER" id="PTHR11669">
    <property type="entry name" value="REPLICATION FACTOR C / DNA POLYMERASE III GAMMA-TAU SUBUNIT"/>
    <property type="match status" value="1"/>
</dbReference>
<keyword evidence="2" id="KW-1185">Reference proteome</keyword>
<dbReference type="OrthoDB" id="997223at2759"/>
<protein>
    <submittedName>
        <fullName evidence="3">Replication factor C subunit 3-like</fullName>
    </submittedName>
</protein>
<evidence type="ECO:0000313" key="3">
    <source>
        <dbReference type="RefSeq" id="XP_022717692.1"/>
    </source>
</evidence>
<dbReference type="GO" id="GO:0003689">
    <property type="term" value="F:DNA clamp loader activity"/>
    <property type="evidence" value="ECO:0007669"/>
    <property type="project" value="TreeGrafter"/>
</dbReference>
<dbReference type="GO" id="GO:0006261">
    <property type="term" value="P:DNA-templated DNA replication"/>
    <property type="evidence" value="ECO:0007669"/>
    <property type="project" value="TreeGrafter"/>
</dbReference>
<evidence type="ECO:0000313" key="2">
    <source>
        <dbReference type="Proteomes" id="UP000515121"/>
    </source>
</evidence>
<dbReference type="AlphaFoldDB" id="A0A6P5WPN9"/>
<dbReference type="GeneID" id="111276156"/>
<dbReference type="RefSeq" id="XP_022717692.1">
    <property type="nucleotide sequence ID" value="XM_022861957.1"/>
</dbReference>
<dbReference type="GO" id="GO:0006281">
    <property type="term" value="P:DNA repair"/>
    <property type="evidence" value="ECO:0007669"/>
    <property type="project" value="TreeGrafter"/>
</dbReference>
<gene>
    <name evidence="3" type="primary">LOC111276156</name>
</gene>
<dbReference type="Gene3D" id="1.20.272.10">
    <property type="match status" value="1"/>
</dbReference>
<dbReference type="SUPFAM" id="SSF52540">
    <property type="entry name" value="P-loop containing nucleoside triphosphate hydrolases"/>
    <property type="match status" value="1"/>
</dbReference>
<dbReference type="PANTHER" id="PTHR11669:SF52">
    <property type="entry name" value="OS10G0574500 PROTEIN"/>
    <property type="match status" value="1"/>
</dbReference>
<dbReference type="GO" id="GO:0005663">
    <property type="term" value="C:DNA replication factor C complex"/>
    <property type="evidence" value="ECO:0007669"/>
    <property type="project" value="TreeGrafter"/>
</dbReference>
<dbReference type="GO" id="GO:0005634">
    <property type="term" value="C:nucleus"/>
    <property type="evidence" value="ECO:0007669"/>
    <property type="project" value="TreeGrafter"/>
</dbReference>
<dbReference type="Gene3D" id="3.40.50.300">
    <property type="entry name" value="P-loop containing nucleotide triphosphate hydrolases"/>
    <property type="match status" value="1"/>
</dbReference>
<organism evidence="2 3">
    <name type="scientific">Durio zibethinus</name>
    <name type="common">Durian</name>
    <dbReference type="NCBI Taxonomy" id="66656"/>
    <lineage>
        <taxon>Eukaryota</taxon>
        <taxon>Viridiplantae</taxon>
        <taxon>Streptophyta</taxon>
        <taxon>Embryophyta</taxon>
        <taxon>Tracheophyta</taxon>
        <taxon>Spermatophyta</taxon>
        <taxon>Magnoliopsida</taxon>
        <taxon>eudicotyledons</taxon>
        <taxon>Gunneridae</taxon>
        <taxon>Pentapetalae</taxon>
        <taxon>rosids</taxon>
        <taxon>malvids</taxon>
        <taxon>Malvales</taxon>
        <taxon>Malvaceae</taxon>
        <taxon>Helicteroideae</taxon>
        <taxon>Durio</taxon>
    </lineage>
</organism>
<proteinExistence type="predicted"/>
<dbReference type="KEGG" id="dzi:111276156"/>
<evidence type="ECO:0000256" key="1">
    <source>
        <dbReference type="SAM" id="MobiDB-lite"/>
    </source>
</evidence>